<reference evidence="1 2" key="1">
    <citation type="submission" date="2015-10" db="EMBL/GenBank/DDBJ databases">
        <title>Draft genome sequence of Novosphingobium fuchskuhlense DSM 25065 isolated from a surface water sample of the southwest basin of Lake Grosse Fuchskuhle.</title>
        <authorList>
            <person name="Ruckert C."/>
            <person name="Winkler A."/>
            <person name="Glaeser J."/>
            <person name="Grossart H.-P."/>
            <person name="Kalinowski J."/>
            <person name="Glaeser S."/>
        </authorList>
    </citation>
    <scope>NUCLEOTIDE SEQUENCE [LARGE SCALE GENOMIC DNA]</scope>
    <source>
        <strain evidence="1 2">FNE08-7</strain>
    </source>
</reference>
<sequence>MPDYTYTTIGNRQKRLIDMGDDTFAEITALPAILPSSWVPTTAFNARMYSEVEIQIVGAPTTPYVFQDSFDGVNYNDCNLWDKNGLLLTQANAPGRYRLPGGCFLRSRQGAGATLLIRAGS</sequence>
<dbReference type="EMBL" id="LLZS01000001">
    <property type="protein sequence ID" value="KUR73685.1"/>
    <property type="molecule type" value="Genomic_DNA"/>
</dbReference>
<evidence type="ECO:0000313" key="1">
    <source>
        <dbReference type="EMBL" id="KUR73685.1"/>
    </source>
</evidence>
<dbReference type="AlphaFoldDB" id="A0A124JWT9"/>
<dbReference type="Proteomes" id="UP000058012">
    <property type="component" value="Unassembled WGS sequence"/>
</dbReference>
<proteinExistence type="predicted"/>
<evidence type="ECO:0000313" key="2">
    <source>
        <dbReference type="Proteomes" id="UP000058012"/>
    </source>
</evidence>
<accession>A0A124JWT9</accession>
<dbReference type="OrthoDB" id="7512196at2"/>
<gene>
    <name evidence="1" type="ORF">AQZ52_01580</name>
</gene>
<keyword evidence="2" id="KW-1185">Reference proteome</keyword>
<protein>
    <submittedName>
        <fullName evidence="1">Uncharacterized protein</fullName>
    </submittedName>
</protein>
<organism evidence="1 2">
    <name type="scientific">Novosphingobium fuchskuhlense</name>
    <dbReference type="NCBI Taxonomy" id="1117702"/>
    <lineage>
        <taxon>Bacteria</taxon>
        <taxon>Pseudomonadati</taxon>
        <taxon>Pseudomonadota</taxon>
        <taxon>Alphaproteobacteria</taxon>
        <taxon>Sphingomonadales</taxon>
        <taxon>Sphingomonadaceae</taxon>
        <taxon>Novosphingobium</taxon>
    </lineage>
</organism>
<name>A0A124JWT9_9SPHN</name>
<comment type="caution">
    <text evidence="1">The sequence shown here is derived from an EMBL/GenBank/DDBJ whole genome shotgun (WGS) entry which is preliminary data.</text>
</comment>
<dbReference type="RefSeq" id="WP_067906201.1">
    <property type="nucleotide sequence ID" value="NZ_KQ954244.1"/>
</dbReference>